<dbReference type="Gene3D" id="2.40.30.60">
    <property type="entry name" value="RimM"/>
    <property type="match status" value="1"/>
</dbReference>
<accession>A0A2G4YP68</accession>
<dbReference type="AlphaFoldDB" id="A0A2G4YP68"/>
<comment type="subunit">
    <text evidence="5">Binds ribosomal protein uS19.</text>
</comment>
<dbReference type="Gene3D" id="2.30.30.240">
    <property type="entry name" value="PRC-barrel domain"/>
    <property type="match status" value="1"/>
</dbReference>
<evidence type="ECO:0000256" key="3">
    <source>
        <dbReference type="ARBA" id="ARBA00022552"/>
    </source>
</evidence>
<proteinExistence type="inferred from homology"/>
<keyword evidence="2 5" id="KW-0690">Ribosome biogenesis</keyword>
<dbReference type="NCBIfam" id="TIGR02273">
    <property type="entry name" value="16S_RimM"/>
    <property type="match status" value="1"/>
</dbReference>
<dbReference type="InParanoid" id="A0A2G4YP68"/>
<evidence type="ECO:0000256" key="2">
    <source>
        <dbReference type="ARBA" id="ARBA00022517"/>
    </source>
</evidence>
<dbReference type="GO" id="GO:0043022">
    <property type="term" value="F:ribosome binding"/>
    <property type="evidence" value="ECO:0007669"/>
    <property type="project" value="InterPro"/>
</dbReference>
<dbReference type="SUPFAM" id="SSF50346">
    <property type="entry name" value="PRC-barrel domain"/>
    <property type="match status" value="1"/>
</dbReference>
<feature type="domain" description="RimM N-terminal" evidence="6">
    <location>
        <begin position="23"/>
        <end position="105"/>
    </location>
</feature>
<sequence>MSRPQYVHSRREEPEIGPEWISVGVIVGAVGVKGAVRLKVFSEDLEAILARGPVTLFPDVNSTGEQVDCKLMHKIKVGYAVQLAGLTDRTEAENLKGVKLYVARDSLPEIEDDASFYYEDMEGLIARDQTGTPFGVVQSIYNFGAGDLIEVALDDRDNNPASGTQMYPFRDEFVPEVNIKDGYLVIDRKAFGDDQASDEA</sequence>
<feature type="domain" description="Ribosome maturation factor RimM PRC barrel" evidence="7">
    <location>
        <begin position="119"/>
        <end position="187"/>
    </location>
</feature>
<keyword evidence="9" id="KW-1185">Reference proteome</keyword>
<evidence type="ECO:0000256" key="5">
    <source>
        <dbReference type="HAMAP-Rule" id="MF_00014"/>
    </source>
</evidence>
<reference evidence="8 9" key="1">
    <citation type="submission" date="2017-10" db="EMBL/GenBank/DDBJ databases">
        <title>Frigbacter circumglobatus gen. nov. sp. nov., isolated from sediment cultured in situ.</title>
        <authorList>
            <person name="Zhao Z."/>
        </authorList>
    </citation>
    <scope>NUCLEOTIDE SEQUENCE [LARGE SCALE GENOMIC DNA]</scope>
    <source>
        <strain evidence="8 9">ZYL</strain>
    </source>
</reference>
<dbReference type="GO" id="GO:0042274">
    <property type="term" value="P:ribosomal small subunit biogenesis"/>
    <property type="evidence" value="ECO:0007669"/>
    <property type="project" value="UniProtKB-UniRule"/>
</dbReference>
<name>A0A2G4YP68_9PROT</name>
<comment type="domain">
    <text evidence="5">The PRC barrel domain binds ribosomal protein uS19.</text>
</comment>
<dbReference type="OrthoDB" id="9788191at2"/>
<dbReference type="Pfam" id="PF01782">
    <property type="entry name" value="RimM"/>
    <property type="match status" value="1"/>
</dbReference>
<protein>
    <recommendedName>
        <fullName evidence="5">Ribosome maturation factor RimM</fullName>
    </recommendedName>
</protein>
<gene>
    <name evidence="5 8" type="primary">rimM</name>
    <name evidence="8" type="ORF">CRD36_13045</name>
</gene>
<evidence type="ECO:0000256" key="4">
    <source>
        <dbReference type="ARBA" id="ARBA00023186"/>
    </source>
</evidence>
<dbReference type="SUPFAM" id="SSF50447">
    <property type="entry name" value="Translation proteins"/>
    <property type="match status" value="1"/>
</dbReference>
<evidence type="ECO:0000256" key="1">
    <source>
        <dbReference type="ARBA" id="ARBA00022490"/>
    </source>
</evidence>
<evidence type="ECO:0000313" key="9">
    <source>
        <dbReference type="Proteomes" id="UP000229730"/>
    </source>
</evidence>
<evidence type="ECO:0000259" key="6">
    <source>
        <dbReference type="Pfam" id="PF01782"/>
    </source>
</evidence>
<dbReference type="InterPro" id="IPR011961">
    <property type="entry name" value="RimM"/>
</dbReference>
<evidence type="ECO:0000259" key="7">
    <source>
        <dbReference type="Pfam" id="PF24986"/>
    </source>
</evidence>
<dbReference type="EMBL" id="PDEM01000025">
    <property type="protein sequence ID" value="PHZ84121.1"/>
    <property type="molecule type" value="Genomic_DNA"/>
</dbReference>
<dbReference type="Proteomes" id="UP000229730">
    <property type="component" value="Unassembled WGS sequence"/>
</dbReference>
<dbReference type="GO" id="GO:0005737">
    <property type="term" value="C:cytoplasm"/>
    <property type="evidence" value="ECO:0007669"/>
    <property type="project" value="UniProtKB-SubCell"/>
</dbReference>
<dbReference type="InterPro" id="IPR036976">
    <property type="entry name" value="RimM_N_sf"/>
</dbReference>
<dbReference type="RefSeq" id="WP_099473967.1">
    <property type="nucleotide sequence ID" value="NZ_CAXBMK010000002.1"/>
</dbReference>
<dbReference type="InterPro" id="IPR056792">
    <property type="entry name" value="PRC_RimM"/>
</dbReference>
<comment type="caution">
    <text evidence="8">The sequence shown here is derived from an EMBL/GenBank/DDBJ whole genome shotgun (WGS) entry which is preliminary data.</text>
</comment>
<dbReference type="Pfam" id="PF24986">
    <property type="entry name" value="PRC_RimM"/>
    <property type="match status" value="1"/>
</dbReference>
<dbReference type="PANTHER" id="PTHR33692">
    <property type="entry name" value="RIBOSOME MATURATION FACTOR RIMM"/>
    <property type="match status" value="1"/>
</dbReference>
<comment type="subcellular location">
    <subcellularLocation>
        <location evidence="5">Cytoplasm</location>
    </subcellularLocation>
</comment>
<dbReference type="GO" id="GO:0006364">
    <property type="term" value="P:rRNA processing"/>
    <property type="evidence" value="ECO:0007669"/>
    <property type="project" value="UniProtKB-UniRule"/>
</dbReference>
<dbReference type="PANTHER" id="PTHR33692:SF1">
    <property type="entry name" value="RIBOSOME MATURATION FACTOR RIMM"/>
    <property type="match status" value="1"/>
</dbReference>
<keyword evidence="4 5" id="KW-0143">Chaperone</keyword>
<dbReference type="HAMAP" id="MF_00014">
    <property type="entry name" value="Ribosome_mat_RimM"/>
    <property type="match status" value="1"/>
</dbReference>
<keyword evidence="1 5" id="KW-0963">Cytoplasm</keyword>
<dbReference type="InterPro" id="IPR002676">
    <property type="entry name" value="RimM_N"/>
</dbReference>
<comment type="similarity">
    <text evidence="5">Belongs to the RimM family.</text>
</comment>
<evidence type="ECO:0000313" key="8">
    <source>
        <dbReference type="EMBL" id="PHZ84121.1"/>
    </source>
</evidence>
<dbReference type="InterPro" id="IPR009000">
    <property type="entry name" value="Transl_B-barrel_sf"/>
</dbReference>
<comment type="function">
    <text evidence="5">An accessory protein needed during the final step in the assembly of 30S ribosomal subunit, possibly for assembly of the head region. Essential for efficient processing of 16S rRNA. May be needed both before and after RbfA during the maturation of 16S rRNA. It has affinity for free ribosomal 30S subunits but not for 70S ribosomes.</text>
</comment>
<dbReference type="GO" id="GO:0005840">
    <property type="term" value="C:ribosome"/>
    <property type="evidence" value="ECO:0007669"/>
    <property type="project" value="InterPro"/>
</dbReference>
<keyword evidence="3 5" id="KW-0698">rRNA processing</keyword>
<dbReference type="InterPro" id="IPR011033">
    <property type="entry name" value="PRC_barrel-like_sf"/>
</dbReference>
<organism evidence="8 9">
    <name type="scientific">Paremcibacter congregatus</name>
    <dbReference type="NCBI Taxonomy" id="2043170"/>
    <lineage>
        <taxon>Bacteria</taxon>
        <taxon>Pseudomonadati</taxon>
        <taxon>Pseudomonadota</taxon>
        <taxon>Alphaproteobacteria</taxon>
        <taxon>Emcibacterales</taxon>
        <taxon>Emcibacteraceae</taxon>
        <taxon>Paremcibacter</taxon>
    </lineage>
</organism>